<reference evidence="5" key="1">
    <citation type="submission" date="2021-03" db="EMBL/GenBank/DDBJ databases">
        <authorList>
            <person name="Bekaert M."/>
        </authorList>
    </citation>
    <scope>NUCLEOTIDE SEQUENCE</scope>
</reference>
<evidence type="ECO:0000256" key="2">
    <source>
        <dbReference type="ARBA" id="ARBA00022525"/>
    </source>
</evidence>
<evidence type="ECO:0000313" key="6">
    <source>
        <dbReference type="Proteomes" id="UP000683360"/>
    </source>
</evidence>
<dbReference type="PANTHER" id="PTHR22923:SF116">
    <property type="entry name" value="C1Q DOMAIN-CONTAINING PROTEIN"/>
    <property type="match status" value="1"/>
</dbReference>
<comment type="subcellular location">
    <subcellularLocation>
        <location evidence="1">Secreted</location>
    </subcellularLocation>
</comment>
<dbReference type="GO" id="GO:0005576">
    <property type="term" value="C:extracellular region"/>
    <property type="evidence" value="ECO:0007669"/>
    <property type="project" value="UniProtKB-SubCell"/>
</dbReference>
<keyword evidence="2" id="KW-0964">Secreted</keyword>
<proteinExistence type="predicted"/>
<dbReference type="Pfam" id="PF00386">
    <property type="entry name" value="C1q"/>
    <property type="match status" value="1"/>
</dbReference>
<accession>A0A8S3V222</accession>
<dbReference type="AlphaFoldDB" id="A0A8S3V222"/>
<evidence type="ECO:0000256" key="3">
    <source>
        <dbReference type="ARBA" id="ARBA00022729"/>
    </source>
</evidence>
<dbReference type="PANTHER" id="PTHR22923">
    <property type="entry name" value="CEREBELLIN-RELATED"/>
    <property type="match status" value="1"/>
</dbReference>
<dbReference type="OrthoDB" id="6133383at2759"/>
<dbReference type="SUPFAM" id="SSF49842">
    <property type="entry name" value="TNF-like"/>
    <property type="match status" value="1"/>
</dbReference>
<dbReference type="InterPro" id="IPR050822">
    <property type="entry name" value="Cerebellin_Synaptic_Org"/>
</dbReference>
<sequence>MVKNSSEISRGHAASGGGSQAGAMNAIVYLHKGDVVKVRHFPGFGPEIIHGEWSFFTGYPLMAMYIYENEKELRKYLQHNQTGGQTLDKKVAFHARLSTDVTLGSSQTVIFDDVITNIGSAYDFRTGHFSAPNDGVYFFASTFLKTHGSSSLHLQMMKNNDMISKGHAAIGRFAEAGSMNAIVSLKRGDTVIVRHHAGSVIESIHGDWCFFSGYQVY</sequence>
<dbReference type="Proteomes" id="UP000683360">
    <property type="component" value="Unassembled WGS sequence"/>
</dbReference>
<evidence type="ECO:0000313" key="5">
    <source>
        <dbReference type="EMBL" id="CAG2252191.1"/>
    </source>
</evidence>
<dbReference type="PROSITE" id="PS50871">
    <property type="entry name" value="C1Q"/>
    <property type="match status" value="1"/>
</dbReference>
<dbReference type="Gene3D" id="2.60.120.40">
    <property type="match status" value="1"/>
</dbReference>
<keyword evidence="3" id="KW-0732">Signal</keyword>
<dbReference type="InterPro" id="IPR001073">
    <property type="entry name" value="C1q_dom"/>
</dbReference>
<gene>
    <name evidence="5" type="ORF">MEDL_63796</name>
</gene>
<keyword evidence="6" id="KW-1185">Reference proteome</keyword>
<comment type="caution">
    <text evidence="5">The sequence shown here is derived from an EMBL/GenBank/DDBJ whole genome shotgun (WGS) entry which is preliminary data.</text>
</comment>
<evidence type="ECO:0000256" key="1">
    <source>
        <dbReference type="ARBA" id="ARBA00004613"/>
    </source>
</evidence>
<protein>
    <submittedName>
        <fullName evidence="5">C1QL</fullName>
    </submittedName>
</protein>
<dbReference type="SMART" id="SM00110">
    <property type="entry name" value="C1Q"/>
    <property type="match status" value="1"/>
</dbReference>
<feature type="domain" description="C1q" evidence="4">
    <location>
        <begin position="86"/>
        <end position="217"/>
    </location>
</feature>
<organism evidence="5 6">
    <name type="scientific">Mytilus edulis</name>
    <name type="common">Blue mussel</name>
    <dbReference type="NCBI Taxonomy" id="6550"/>
    <lineage>
        <taxon>Eukaryota</taxon>
        <taxon>Metazoa</taxon>
        <taxon>Spiralia</taxon>
        <taxon>Lophotrochozoa</taxon>
        <taxon>Mollusca</taxon>
        <taxon>Bivalvia</taxon>
        <taxon>Autobranchia</taxon>
        <taxon>Pteriomorphia</taxon>
        <taxon>Mytilida</taxon>
        <taxon>Mytiloidea</taxon>
        <taxon>Mytilidae</taxon>
        <taxon>Mytilinae</taxon>
        <taxon>Mytilus</taxon>
    </lineage>
</organism>
<dbReference type="InterPro" id="IPR008983">
    <property type="entry name" value="Tumour_necrosis_fac-like_dom"/>
</dbReference>
<dbReference type="PRINTS" id="PR00007">
    <property type="entry name" value="COMPLEMNTC1Q"/>
</dbReference>
<evidence type="ECO:0000259" key="4">
    <source>
        <dbReference type="PROSITE" id="PS50871"/>
    </source>
</evidence>
<name>A0A8S3V222_MYTED</name>
<dbReference type="EMBL" id="CAJPWZ010003112">
    <property type="protein sequence ID" value="CAG2252191.1"/>
    <property type="molecule type" value="Genomic_DNA"/>
</dbReference>